<name>A0A6C0JG05_9ZZZZ</name>
<dbReference type="InterPro" id="IPR036157">
    <property type="entry name" value="dUTPase-like_sf"/>
</dbReference>
<feature type="domain" description="dUTPase-like" evidence="1">
    <location>
        <begin position="97"/>
        <end position="184"/>
    </location>
</feature>
<proteinExistence type="predicted"/>
<accession>A0A6C0JG05</accession>
<dbReference type="InterPro" id="IPR029054">
    <property type="entry name" value="dUTPase-like"/>
</dbReference>
<sequence>MNLNAPYTRLSLYIDSNNIALVELYNNAAIKHNNKVTSDKYFDAGFDIFVNESIDIQANSYSKLDSKVIAVMEQIQPNSNNNDNLNNNDKTIPLSFYLYPRSSISKTPLRLANSVGIIDSGYRGNIIGAFHNMGDSDYKVINHTRLLQICSPTLSPFIVNIVTDFNAANMRMKTSRGEGGFGSTDLTTR</sequence>
<dbReference type="Pfam" id="PF00692">
    <property type="entry name" value="dUTPase"/>
    <property type="match status" value="1"/>
</dbReference>
<reference evidence="2" key="1">
    <citation type="journal article" date="2020" name="Nature">
        <title>Giant virus diversity and host interactions through global metagenomics.</title>
        <authorList>
            <person name="Schulz F."/>
            <person name="Roux S."/>
            <person name="Paez-Espino D."/>
            <person name="Jungbluth S."/>
            <person name="Walsh D.A."/>
            <person name="Denef V.J."/>
            <person name="McMahon K.D."/>
            <person name="Konstantinidis K.T."/>
            <person name="Eloe-Fadrosh E.A."/>
            <person name="Kyrpides N.C."/>
            <person name="Woyke T."/>
        </authorList>
    </citation>
    <scope>NUCLEOTIDE SEQUENCE</scope>
    <source>
        <strain evidence="2">GVMAG-M-3300025880-76</strain>
    </source>
</reference>
<protein>
    <recommendedName>
        <fullName evidence="1">dUTPase-like domain-containing protein</fullName>
    </recommendedName>
</protein>
<evidence type="ECO:0000313" key="2">
    <source>
        <dbReference type="EMBL" id="QHU02688.1"/>
    </source>
</evidence>
<evidence type="ECO:0000259" key="1">
    <source>
        <dbReference type="Pfam" id="PF00692"/>
    </source>
</evidence>
<dbReference type="EMBL" id="MN740361">
    <property type="protein sequence ID" value="QHU02688.1"/>
    <property type="molecule type" value="Genomic_DNA"/>
</dbReference>
<organism evidence="2">
    <name type="scientific">viral metagenome</name>
    <dbReference type="NCBI Taxonomy" id="1070528"/>
    <lineage>
        <taxon>unclassified sequences</taxon>
        <taxon>metagenomes</taxon>
        <taxon>organismal metagenomes</taxon>
    </lineage>
</organism>
<dbReference type="SUPFAM" id="SSF51283">
    <property type="entry name" value="dUTPase-like"/>
    <property type="match status" value="1"/>
</dbReference>
<dbReference type="AlphaFoldDB" id="A0A6C0JG05"/>
<dbReference type="Gene3D" id="2.70.40.10">
    <property type="match status" value="1"/>
</dbReference>